<accession>A0A8J9X2W6</accession>
<feature type="compositionally biased region" description="Basic and acidic residues" evidence="2">
    <location>
        <begin position="830"/>
        <end position="846"/>
    </location>
</feature>
<reference evidence="3" key="1">
    <citation type="submission" date="2022-02" db="EMBL/GenBank/DDBJ databases">
        <authorList>
            <person name="Giguere J D."/>
        </authorList>
    </citation>
    <scope>NUCLEOTIDE SEQUENCE</scope>
    <source>
        <strain evidence="3">CCAP 1055/1</strain>
    </source>
</reference>
<name>A0A8J9X2W6_PHATR</name>
<evidence type="ECO:0000313" key="3">
    <source>
        <dbReference type="EMBL" id="CAG9277470.1"/>
    </source>
</evidence>
<dbReference type="Proteomes" id="UP000836788">
    <property type="component" value="Chromosome 1"/>
</dbReference>
<feature type="compositionally biased region" description="Polar residues" evidence="2">
    <location>
        <begin position="99"/>
        <end position="109"/>
    </location>
</feature>
<feature type="compositionally biased region" description="Basic and acidic residues" evidence="2">
    <location>
        <begin position="439"/>
        <end position="453"/>
    </location>
</feature>
<dbReference type="EMBL" id="OU594942">
    <property type="protein sequence ID" value="CAG9277470.1"/>
    <property type="molecule type" value="Genomic_DNA"/>
</dbReference>
<feature type="coiled-coil region" evidence="1">
    <location>
        <begin position="758"/>
        <end position="795"/>
    </location>
</feature>
<sequence>MSTVAAPPSGKKREKARRVFGDAVVDDHDTSLAYSPCSSSKVSGSSWNDTLSLANAQSNSTAVHLFTEESFQTSDASTAGSSSGSKSHIGPFDRIIATSATPGKENSSGIPAHVVSGPVLQHSSPPKSTNHHLQEELKRMRTENRSPLRRDLVRKTQDAINKAAVSVNQSINAARLAKQENLRQKFQQTTQVRQEWEQDRAEAASFYQQSEHQRRQILSLQRQLSSKNSQEKAQREMLLRQSALEQTDQQVEFNSSVYRDHQRALRDEQERRRRQSLAARARLRANNHQGTKQLHLQRIEEEQIVFEERHQASIAQREFNRNNAEQRRKSFQFRSGDARRIRAVHARLQSDQAAQHHASYELKWQAEKDVEAYQREMAQQRRTSLAGRNATAKQIRALISDQKADEAAKAHESFELNQAANRDADAYQRQLSEERRNSYAFRVKEGTRQRQESAEAAAKTQQDEHESYELKWAGEDDATAYQRRLQQARRESLAQRNRTAWNIAQQEEQVHSEQLAAAHASYELKWAGEKDALAYQRQLEEERRNSLAGRKKYGKVQRDLVEQQRNDELASTHKSYELKWAGEKDAEEYQRRLEAERRESLQKRGRATVDQRAVLSDIASEAMRKEHASYELKWEGEKDAEAYRLELNAEQRESTKRRNAERVQHAQVMEELRTIAREKETESLVLKWAAEEDAKVYLKRLEEERRQSLRLRGQEVVHSRQVDDDQKSERIQKAHGDELLRAADQTDVENYRKQCAERDRASFEYRRKESRKQRLEEQERTVRQQLVEASNFELETEARSDVEGYLLDCKQRRRLSLAFRAREKRHHARVRQEKAQEERDARSRDVRDRLRDQRYVALAQQQERAKIAMDAIQHSNCSFNPFNCILK</sequence>
<protein>
    <submittedName>
        <fullName evidence="3">Uncharacterized protein</fullName>
    </submittedName>
</protein>
<proteinExistence type="predicted"/>
<evidence type="ECO:0000256" key="1">
    <source>
        <dbReference type="SAM" id="Coils"/>
    </source>
</evidence>
<gene>
    <name evidence="3" type="ORF">PTTT1_LOCUS3930</name>
</gene>
<evidence type="ECO:0000256" key="2">
    <source>
        <dbReference type="SAM" id="MobiDB-lite"/>
    </source>
</evidence>
<feature type="region of interest" description="Disordered" evidence="2">
    <location>
        <begin position="439"/>
        <end position="469"/>
    </location>
</feature>
<keyword evidence="1" id="KW-0175">Coiled coil</keyword>
<dbReference type="AlphaFoldDB" id="A0A8J9X2W6"/>
<feature type="region of interest" description="Disordered" evidence="2">
    <location>
        <begin position="826"/>
        <end position="846"/>
    </location>
</feature>
<organism evidence="3">
    <name type="scientific">Phaeodactylum tricornutum</name>
    <name type="common">Diatom</name>
    <dbReference type="NCBI Taxonomy" id="2850"/>
    <lineage>
        <taxon>Eukaryota</taxon>
        <taxon>Sar</taxon>
        <taxon>Stramenopiles</taxon>
        <taxon>Ochrophyta</taxon>
        <taxon>Bacillariophyta</taxon>
        <taxon>Bacillariophyceae</taxon>
        <taxon>Bacillariophycidae</taxon>
        <taxon>Naviculales</taxon>
        <taxon>Phaeodactylaceae</taxon>
        <taxon>Phaeodactylum</taxon>
    </lineage>
</organism>
<feature type="region of interest" description="Disordered" evidence="2">
    <location>
        <begin position="99"/>
        <end position="133"/>
    </location>
</feature>